<feature type="signal peptide" evidence="2">
    <location>
        <begin position="1"/>
        <end position="22"/>
    </location>
</feature>
<organism evidence="3 4">
    <name type="scientific">Pseudoxanthomonas spadix (strain BD-a59)</name>
    <dbReference type="NCBI Taxonomy" id="1045855"/>
    <lineage>
        <taxon>Bacteria</taxon>
        <taxon>Pseudomonadati</taxon>
        <taxon>Pseudomonadota</taxon>
        <taxon>Gammaproteobacteria</taxon>
        <taxon>Lysobacterales</taxon>
        <taxon>Lysobacteraceae</taxon>
        <taxon>Pseudoxanthomonas</taxon>
    </lineage>
</organism>
<dbReference type="AlphaFoldDB" id="G7US96"/>
<evidence type="ECO:0000256" key="2">
    <source>
        <dbReference type="SAM" id="SignalP"/>
    </source>
</evidence>
<dbReference type="STRING" id="1045855.DSC_00560"/>
<dbReference type="Proteomes" id="UP000005870">
    <property type="component" value="Chromosome"/>
</dbReference>
<protein>
    <recommendedName>
        <fullName evidence="5">Lipoprotein</fullName>
    </recommendedName>
</protein>
<dbReference type="OrthoDB" id="5988604at2"/>
<feature type="region of interest" description="Disordered" evidence="1">
    <location>
        <begin position="19"/>
        <end position="88"/>
    </location>
</feature>
<keyword evidence="4" id="KW-1185">Reference proteome</keyword>
<reference evidence="3 4" key="1">
    <citation type="journal article" date="2012" name="J. Bacteriol.">
        <title>Complete Genome Sequence of the BTEX-Degrading Bacterium Pseudoxanthomonas spadix BD-a59.</title>
        <authorList>
            <person name="Lee S.H."/>
            <person name="Jin H.M."/>
            <person name="Lee H.J."/>
            <person name="Kim J.M."/>
            <person name="Jeon C.O."/>
        </authorList>
    </citation>
    <scope>NUCLEOTIDE SEQUENCE [LARGE SCALE GENOMIC DNA]</scope>
    <source>
        <strain evidence="3 4">BD-a59</strain>
    </source>
</reference>
<feature type="chain" id="PRO_5003504328" description="Lipoprotein" evidence="2">
    <location>
        <begin position="23"/>
        <end position="205"/>
    </location>
</feature>
<sequence>MKHLLVVAALGLACAACQPAPAPAPASPPPAQNSPPGAPGAAAPSPTTGEGAQASAPPPGQAAMAEAGDLIPGIPGCKPGDKRTPIPVWKPAVDAQNNVNTAPPQQEGQVVVVALEAHDAPKCSDSEVNLFKLANPGDPSGGLEIGVRGNTQEVEGVCHLTGLYRNEPLKPGPGSTPPQGWTRLQFNAVDATQIASGNTYCVQQP</sequence>
<evidence type="ECO:0000256" key="1">
    <source>
        <dbReference type="SAM" id="MobiDB-lite"/>
    </source>
</evidence>
<feature type="compositionally biased region" description="Low complexity" evidence="1">
    <location>
        <begin position="39"/>
        <end position="65"/>
    </location>
</feature>
<feature type="compositionally biased region" description="Pro residues" evidence="1">
    <location>
        <begin position="20"/>
        <end position="38"/>
    </location>
</feature>
<accession>G7US96</accession>
<evidence type="ECO:0000313" key="3">
    <source>
        <dbReference type="EMBL" id="AER54765.1"/>
    </source>
</evidence>
<evidence type="ECO:0000313" key="4">
    <source>
        <dbReference type="Proteomes" id="UP000005870"/>
    </source>
</evidence>
<proteinExistence type="predicted"/>
<gene>
    <name evidence="3" type="ordered locus">DSC_00560</name>
</gene>
<dbReference type="HOGENOM" id="CLU_1336595_0_0_6"/>
<dbReference type="EMBL" id="CP003093">
    <property type="protein sequence ID" value="AER54765.1"/>
    <property type="molecule type" value="Genomic_DNA"/>
</dbReference>
<name>G7US96_PSEUP</name>
<evidence type="ECO:0008006" key="5">
    <source>
        <dbReference type="Google" id="ProtNLM"/>
    </source>
</evidence>
<keyword evidence="2" id="KW-0732">Signal</keyword>
<dbReference type="KEGG" id="psd:DSC_00560"/>
<dbReference type="RefSeq" id="WP_014162086.1">
    <property type="nucleotide sequence ID" value="NC_016147.2"/>
</dbReference>